<dbReference type="EMBL" id="JAEMHM010000024">
    <property type="protein sequence ID" value="MBJ6727435.1"/>
    <property type="molecule type" value="Genomic_DNA"/>
</dbReference>
<evidence type="ECO:0000313" key="3">
    <source>
        <dbReference type="Proteomes" id="UP000636888"/>
    </source>
</evidence>
<gene>
    <name evidence="2" type="ORF">JFN93_22200</name>
</gene>
<proteinExistence type="predicted"/>
<dbReference type="AlphaFoldDB" id="A0A8J7SAE3"/>
<comment type="caution">
    <text evidence="2">The sequence shown here is derived from an EMBL/GenBank/DDBJ whole genome shotgun (WGS) entry which is preliminary data.</text>
</comment>
<evidence type="ECO:0000256" key="1">
    <source>
        <dbReference type="SAM" id="SignalP"/>
    </source>
</evidence>
<dbReference type="RefSeq" id="WP_199386577.1">
    <property type="nucleotide sequence ID" value="NZ_JAEMHM010000024.1"/>
</dbReference>
<protein>
    <recommendedName>
        <fullName evidence="4">CzcE family metal-binding protein</fullName>
    </recommendedName>
</protein>
<name>A0A8J7SAE3_9BACT</name>
<evidence type="ECO:0000313" key="2">
    <source>
        <dbReference type="EMBL" id="MBJ6727435.1"/>
    </source>
</evidence>
<keyword evidence="3" id="KW-1185">Reference proteome</keyword>
<feature type="chain" id="PRO_5035215552" description="CzcE family metal-binding protein" evidence="1">
    <location>
        <begin position="22"/>
        <end position="100"/>
    </location>
</feature>
<evidence type="ECO:0008006" key="4">
    <source>
        <dbReference type="Google" id="ProtNLM"/>
    </source>
</evidence>
<dbReference type="Proteomes" id="UP000636888">
    <property type="component" value="Unassembled WGS sequence"/>
</dbReference>
<keyword evidence="1" id="KW-0732">Signal</keyword>
<feature type="signal peptide" evidence="1">
    <location>
        <begin position="1"/>
        <end position="21"/>
    </location>
</feature>
<sequence>MKGAGAYLVAVSLLVSVFGFAATGFAEEEVVGSIVSMDKSHLTVEKKSGEKRRFGWSRQNTRFFSGSMPVPVRHLVPHTKVRVAPKDGAADAIFILEAPK</sequence>
<reference evidence="2" key="1">
    <citation type="submission" date="2020-12" db="EMBL/GenBank/DDBJ databases">
        <title>Geomonas sp. Red875, isolated from river sediment.</title>
        <authorList>
            <person name="Xu Z."/>
            <person name="Zhang Z."/>
            <person name="Masuda Y."/>
            <person name="Itoh H."/>
            <person name="Senoo K."/>
        </authorList>
    </citation>
    <scope>NUCLEOTIDE SEQUENCE</scope>
    <source>
        <strain evidence="2">Red875</strain>
    </source>
</reference>
<accession>A0A8J7SAE3</accession>
<organism evidence="2 3">
    <name type="scientific">Geomesophilobacter sediminis</name>
    <dbReference type="NCBI Taxonomy" id="2798584"/>
    <lineage>
        <taxon>Bacteria</taxon>
        <taxon>Pseudomonadati</taxon>
        <taxon>Thermodesulfobacteriota</taxon>
        <taxon>Desulfuromonadia</taxon>
        <taxon>Geobacterales</taxon>
        <taxon>Geobacteraceae</taxon>
        <taxon>Geomesophilobacter</taxon>
    </lineage>
</organism>